<dbReference type="GeneID" id="25474678"/>
<dbReference type="InterPro" id="IPR013783">
    <property type="entry name" value="Ig-like_fold"/>
</dbReference>
<dbReference type="GO" id="GO:1904158">
    <property type="term" value="P:axonemal central apparatus assembly"/>
    <property type="evidence" value="ECO:0007669"/>
    <property type="project" value="TreeGrafter"/>
</dbReference>
<dbReference type="InterPro" id="IPR031549">
    <property type="entry name" value="ASH"/>
</dbReference>
<dbReference type="EMBL" id="HG722823">
    <property type="protein sequence ID" value="CDJ63528.1"/>
    <property type="molecule type" value="Genomic_DNA"/>
</dbReference>
<dbReference type="AlphaFoldDB" id="U6MKF0"/>
<dbReference type="InterPro" id="IPR000535">
    <property type="entry name" value="MSP_dom"/>
</dbReference>
<evidence type="ECO:0000256" key="2">
    <source>
        <dbReference type="ARBA" id="ARBA00022490"/>
    </source>
</evidence>
<dbReference type="InterPro" id="IPR033305">
    <property type="entry name" value="Hydin-like"/>
</dbReference>
<dbReference type="PROSITE" id="PS50202">
    <property type="entry name" value="MSP"/>
    <property type="match status" value="1"/>
</dbReference>
<evidence type="ECO:0000256" key="1">
    <source>
        <dbReference type="ARBA" id="ARBA00004496"/>
    </source>
</evidence>
<proteinExistence type="predicted"/>
<feature type="domain" description="MSP" evidence="3">
    <location>
        <begin position="130"/>
        <end position="233"/>
    </location>
</feature>
<dbReference type="Pfam" id="PF15780">
    <property type="entry name" value="ASH"/>
    <property type="match status" value="1"/>
</dbReference>
<dbReference type="PANTHER" id="PTHR23053">
    <property type="entry name" value="DLEC1 DELETED IN LUNG AND ESOPHAGEAL CANCER 1"/>
    <property type="match status" value="1"/>
</dbReference>
<sequence>MPICSFSGRLEAQGTDNGVVKLQPVLRGKGSCQVIRIINHSKKPLSFYLKSPDGQLSANGVSWRPHSSPSSTIKLLPKQSISAEILFRPTAACKEFQLPLVADCQIESVDGLQTVPVFLCNISGKCFEAELRLRPPSVAFGQVVIGSWVSRDVLLSNIGELPMTFRFSNLDAYRGLLTISPSHGTLQPQADLPVTVTFRPTKVISQALHKASAVDRKDSIGQLPGPSAHAVTI</sequence>
<dbReference type="VEuPathDB" id="ToxoDB:ENH_00045220"/>
<accession>U6MKF0</accession>
<evidence type="ECO:0000259" key="3">
    <source>
        <dbReference type="PROSITE" id="PS50202"/>
    </source>
</evidence>
<keyword evidence="5" id="KW-1185">Reference proteome</keyword>
<comment type="subcellular location">
    <subcellularLocation>
        <location evidence="1">Cytoplasm</location>
    </subcellularLocation>
</comment>
<dbReference type="GO" id="GO:0003341">
    <property type="term" value="P:cilium movement"/>
    <property type="evidence" value="ECO:0007669"/>
    <property type="project" value="TreeGrafter"/>
</dbReference>
<protein>
    <recommendedName>
        <fullName evidence="3">MSP domain-containing protein</fullName>
    </recommendedName>
</protein>
<reference evidence="4" key="1">
    <citation type="submission" date="2013-10" db="EMBL/GenBank/DDBJ databases">
        <title>Genomic analysis of the causative agents of coccidiosis in chickens.</title>
        <authorList>
            <person name="Reid A.J."/>
            <person name="Blake D."/>
            <person name="Billington K."/>
            <person name="Browne H."/>
            <person name="Dunn M."/>
            <person name="Hung S."/>
            <person name="Kawahara F."/>
            <person name="Miranda-Saavedra D."/>
            <person name="Mourier T."/>
            <person name="Nagra H."/>
            <person name="Otto T.D."/>
            <person name="Rawlings N."/>
            <person name="Sanchez A."/>
            <person name="Sanders M."/>
            <person name="Subramaniam C."/>
            <person name="Tay Y."/>
            <person name="Dear P."/>
            <person name="Doerig C."/>
            <person name="Gruber A."/>
            <person name="Parkinson J."/>
            <person name="Shirley M."/>
            <person name="Wan K.L."/>
            <person name="Berriman M."/>
            <person name="Tomley F."/>
            <person name="Pain A."/>
        </authorList>
    </citation>
    <scope>NUCLEOTIDE SEQUENCE [LARGE SCALE GENOMIC DNA]</scope>
    <source>
        <strain evidence="4">Houghton</strain>
    </source>
</reference>
<dbReference type="PANTHER" id="PTHR23053:SF0">
    <property type="entry name" value="HYDROCEPHALUS-INDUCING PROTEIN HOMOLOG"/>
    <property type="match status" value="1"/>
</dbReference>
<dbReference type="OrthoDB" id="442692at2759"/>
<dbReference type="Gene3D" id="2.60.40.10">
    <property type="entry name" value="Immunoglobulins"/>
    <property type="match status" value="1"/>
</dbReference>
<dbReference type="GO" id="GO:0005930">
    <property type="term" value="C:axoneme"/>
    <property type="evidence" value="ECO:0007669"/>
    <property type="project" value="TreeGrafter"/>
</dbReference>
<organism evidence="4 5">
    <name type="scientific">Eimeria necatrix</name>
    <dbReference type="NCBI Taxonomy" id="51315"/>
    <lineage>
        <taxon>Eukaryota</taxon>
        <taxon>Sar</taxon>
        <taxon>Alveolata</taxon>
        <taxon>Apicomplexa</taxon>
        <taxon>Conoidasida</taxon>
        <taxon>Coccidia</taxon>
        <taxon>Eucoccidiorida</taxon>
        <taxon>Eimeriorina</taxon>
        <taxon>Eimeriidae</taxon>
        <taxon>Eimeria</taxon>
    </lineage>
</organism>
<reference evidence="4" key="2">
    <citation type="submission" date="2013-10" db="EMBL/GenBank/DDBJ databases">
        <authorList>
            <person name="Aslett M."/>
        </authorList>
    </citation>
    <scope>NUCLEOTIDE SEQUENCE [LARGE SCALE GENOMIC DNA]</scope>
    <source>
        <strain evidence="4">Houghton</strain>
    </source>
</reference>
<evidence type="ECO:0000313" key="4">
    <source>
        <dbReference type="EMBL" id="CDJ63528.1"/>
    </source>
</evidence>
<dbReference type="RefSeq" id="XP_013440890.1">
    <property type="nucleotide sequence ID" value="XM_013585436.1"/>
</dbReference>
<evidence type="ECO:0000313" key="5">
    <source>
        <dbReference type="Proteomes" id="UP000030754"/>
    </source>
</evidence>
<dbReference type="Proteomes" id="UP000030754">
    <property type="component" value="Unassembled WGS sequence"/>
</dbReference>
<name>U6MKF0_9EIME</name>
<gene>
    <name evidence="4" type="ORF">ENH_00045220</name>
</gene>
<keyword evidence="2" id="KW-0963">Cytoplasm</keyword>